<accession>X1IQQ9</accession>
<feature type="non-terminal residue" evidence="2">
    <location>
        <position position="35"/>
    </location>
</feature>
<feature type="region of interest" description="Disordered" evidence="1">
    <location>
        <begin position="1"/>
        <end position="35"/>
    </location>
</feature>
<feature type="non-terminal residue" evidence="2">
    <location>
        <position position="1"/>
    </location>
</feature>
<dbReference type="AlphaFoldDB" id="X1IQQ9"/>
<dbReference type="EMBL" id="BARU01016265">
    <property type="protein sequence ID" value="GAH59893.1"/>
    <property type="molecule type" value="Genomic_DNA"/>
</dbReference>
<organism evidence="2">
    <name type="scientific">marine sediment metagenome</name>
    <dbReference type="NCBI Taxonomy" id="412755"/>
    <lineage>
        <taxon>unclassified sequences</taxon>
        <taxon>metagenomes</taxon>
        <taxon>ecological metagenomes</taxon>
    </lineage>
</organism>
<reference evidence="2" key="1">
    <citation type="journal article" date="2014" name="Front. Microbiol.">
        <title>High frequency of phylogenetically diverse reductive dehalogenase-homologous genes in deep subseafloor sedimentary metagenomes.</title>
        <authorList>
            <person name="Kawai M."/>
            <person name="Futagami T."/>
            <person name="Toyoda A."/>
            <person name="Takaki Y."/>
            <person name="Nishi S."/>
            <person name="Hori S."/>
            <person name="Arai W."/>
            <person name="Tsubouchi T."/>
            <person name="Morono Y."/>
            <person name="Uchiyama I."/>
            <person name="Ito T."/>
            <person name="Fujiyama A."/>
            <person name="Inagaki F."/>
            <person name="Takami H."/>
        </authorList>
    </citation>
    <scope>NUCLEOTIDE SEQUENCE</scope>
    <source>
        <strain evidence="2">Expedition CK06-06</strain>
    </source>
</reference>
<proteinExistence type="predicted"/>
<protein>
    <submittedName>
        <fullName evidence="2">Uncharacterized protein</fullName>
    </submittedName>
</protein>
<gene>
    <name evidence="2" type="ORF">S03H2_27270</name>
</gene>
<comment type="caution">
    <text evidence="2">The sequence shown here is derived from an EMBL/GenBank/DDBJ whole genome shotgun (WGS) entry which is preliminary data.</text>
</comment>
<sequence>GLNSPFDFAQESPDLLEPANWHVRDEAKQTPKAVP</sequence>
<name>X1IQQ9_9ZZZZ</name>
<evidence type="ECO:0000256" key="1">
    <source>
        <dbReference type="SAM" id="MobiDB-lite"/>
    </source>
</evidence>
<evidence type="ECO:0000313" key="2">
    <source>
        <dbReference type="EMBL" id="GAH59893.1"/>
    </source>
</evidence>